<sequence length="376" mass="42428">MQFPFISLFLSPTLTSIEVYLKSNANARKLWNFLHLSTPALQKLTVIPDGFIASTATQAAFSRALPSWQDLTSLKLPDNVPISIDDLITLSRCDKLRTLYIAPECNPVSSLDSQFTSENYFLSLQDLHLHISSTNILLRIADMIKAIRSHGFKSFTLDIESPYTSVELNRILGAVAMHRQLNILRMSLENRSSIRLESGEDSDMLVTSATIEPIFHLTDLVEFRMEQFYLQPTKELLDKMARAWPKIKVLECSCRRSATTNHFLTSTVDISDLQILAEFCPNLETLSIPFSSTLHKDVSDLPVRRTSGIALFLDVGECRIDNPVTTAIYLTCLFPQVTVLSFSHILIEQQLRDALEVVNRARAQERRYGSVGEVSK</sequence>
<organism evidence="1 2">
    <name type="scientific">Cerrena zonata</name>
    <dbReference type="NCBI Taxonomy" id="2478898"/>
    <lineage>
        <taxon>Eukaryota</taxon>
        <taxon>Fungi</taxon>
        <taxon>Dikarya</taxon>
        <taxon>Basidiomycota</taxon>
        <taxon>Agaricomycotina</taxon>
        <taxon>Agaricomycetes</taxon>
        <taxon>Polyporales</taxon>
        <taxon>Cerrenaceae</taxon>
        <taxon>Cerrena</taxon>
    </lineage>
</organism>
<dbReference type="Proteomes" id="UP001385951">
    <property type="component" value="Unassembled WGS sequence"/>
</dbReference>
<keyword evidence="2" id="KW-1185">Reference proteome</keyword>
<dbReference type="AlphaFoldDB" id="A0AAW0G4B8"/>
<name>A0AAW0G4B8_9APHY</name>
<comment type="caution">
    <text evidence="1">The sequence shown here is derived from an EMBL/GenBank/DDBJ whole genome shotgun (WGS) entry which is preliminary data.</text>
</comment>
<dbReference type="Gene3D" id="3.80.10.10">
    <property type="entry name" value="Ribonuclease Inhibitor"/>
    <property type="match status" value="1"/>
</dbReference>
<evidence type="ECO:0000313" key="2">
    <source>
        <dbReference type="Proteomes" id="UP001385951"/>
    </source>
</evidence>
<protein>
    <submittedName>
        <fullName evidence="1">Uncharacterized protein</fullName>
    </submittedName>
</protein>
<accession>A0AAW0G4B8</accession>
<gene>
    <name evidence="1" type="ORF">QCA50_010414</name>
</gene>
<reference evidence="1 2" key="1">
    <citation type="submission" date="2022-09" db="EMBL/GenBank/DDBJ databases">
        <authorList>
            <person name="Palmer J.M."/>
        </authorList>
    </citation>
    <scope>NUCLEOTIDE SEQUENCE [LARGE SCALE GENOMIC DNA]</scope>
    <source>
        <strain evidence="1 2">DSM 7382</strain>
    </source>
</reference>
<evidence type="ECO:0000313" key="1">
    <source>
        <dbReference type="EMBL" id="KAK7686194.1"/>
    </source>
</evidence>
<proteinExistence type="predicted"/>
<dbReference type="InterPro" id="IPR032675">
    <property type="entry name" value="LRR_dom_sf"/>
</dbReference>
<dbReference type="EMBL" id="JASBNA010000017">
    <property type="protein sequence ID" value="KAK7686194.1"/>
    <property type="molecule type" value="Genomic_DNA"/>
</dbReference>